<feature type="domain" description="GGDEF" evidence="3">
    <location>
        <begin position="309"/>
        <end position="444"/>
    </location>
</feature>
<dbReference type="Gene3D" id="3.30.70.270">
    <property type="match status" value="1"/>
</dbReference>
<dbReference type="PROSITE" id="PS50887">
    <property type="entry name" value="GGDEF"/>
    <property type="match status" value="1"/>
</dbReference>
<feature type="transmembrane region" description="Helical" evidence="1">
    <location>
        <begin position="103"/>
        <end position="129"/>
    </location>
</feature>
<dbReference type="SUPFAM" id="SSF55073">
    <property type="entry name" value="Nucleotide cyclase"/>
    <property type="match status" value="1"/>
</dbReference>
<dbReference type="SMART" id="SM00052">
    <property type="entry name" value="EAL"/>
    <property type="match status" value="1"/>
</dbReference>
<feature type="transmembrane region" description="Helical" evidence="1">
    <location>
        <begin position="74"/>
        <end position="91"/>
    </location>
</feature>
<dbReference type="InterPro" id="IPR035919">
    <property type="entry name" value="EAL_sf"/>
</dbReference>
<dbReference type="Pfam" id="PF00563">
    <property type="entry name" value="EAL"/>
    <property type="match status" value="1"/>
</dbReference>
<keyword evidence="1" id="KW-1133">Transmembrane helix</keyword>
<dbReference type="RefSeq" id="WP_162643317.1">
    <property type="nucleotide sequence ID" value="NZ_CP048286.1"/>
</dbReference>
<dbReference type="KEGG" id="prz:GZH47_22740"/>
<gene>
    <name evidence="4" type="ORF">GZH47_22740</name>
</gene>
<dbReference type="CDD" id="cd01948">
    <property type="entry name" value="EAL"/>
    <property type="match status" value="1"/>
</dbReference>
<evidence type="ECO:0000313" key="4">
    <source>
        <dbReference type="EMBL" id="QHW33331.1"/>
    </source>
</evidence>
<feature type="transmembrane region" description="Helical" evidence="1">
    <location>
        <begin position="49"/>
        <end position="67"/>
    </location>
</feature>
<dbReference type="EMBL" id="CP048286">
    <property type="protein sequence ID" value="QHW33331.1"/>
    <property type="molecule type" value="Genomic_DNA"/>
</dbReference>
<keyword evidence="1" id="KW-0472">Membrane</keyword>
<dbReference type="InterPro" id="IPR043128">
    <property type="entry name" value="Rev_trsase/Diguanyl_cyclase"/>
</dbReference>
<dbReference type="InterPro" id="IPR000160">
    <property type="entry name" value="GGDEF_dom"/>
</dbReference>
<feature type="transmembrane region" description="Helical" evidence="1">
    <location>
        <begin position="141"/>
        <end position="160"/>
    </location>
</feature>
<accession>A0A6C0P4S3</accession>
<feature type="domain" description="EAL" evidence="2">
    <location>
        <begin position="453"/>
        <end position="706"/>
    </location>
</feature>
<dbReference type="CDD" id="cd01949">
    <property type="entry name" value="GGDEF"/>
    <property type="match status" value="1"/>
</dbReference>
<dbReference type="NCBIfam" id="TIGR00254">
    <property type="entry name" value="GGDEF"/>
    <property type="match status" value="1"/>
</dbReference>
<evidence type="ECO:0000256" key="1">
    <source>
        <dbReference type="SAM" id="Phobius"/>
    </source>
</evidence>
<keyword evidence="5" id="KW-1185">Reference proteome</keyword>
<feature type="transmembrane region" description="Helical" evidence="1">
    <location>
        <begin position="212"/>
        <end position="233"/>
    </location>
</feature>
<evidence type="ECO:0000313" key="5">
    <source>
        <dbReference type="Proteomes" id="UP000479114"/>
    </source>
</evidence>
<evidence type="ECO:0000259" key="2">
    <source>
        <dbReference type="PROSITE" id="PS50883"/>
    </source>
</evidence>
<dbReference type="PANTHER" id="PTHR44757:SF2">
    <property type="entry name" value="BIOFILM ARCHITECTURE MAINTENANCE PROTEIN MBAA"/>
    <property type="match status" value="1"/>
</dbReference>
<name>A0A6C0P4S3_9BACL</name>
<evidence type="ECO:0000259" key="3">
    <source>
        <dbReference type="PROSITE" id="PS50887"/>
    </source>
</evidence>
<dbReference type="AlphaFoldDB" id="A0A6C0P4S3"/>
<proteinExistence type="predicted"/>
<dbReference type="SUPFAM" id="SSF141868">
    <property type="entry name" value="EAL domain-like"/>
    <property type="match status" value="1"/>
</dbReference>
<dbReference type="InterPro" id="IPR029787">
    <property type="entry name" value="Nucleotide_cyclase"/>
</dbReference>
<reference evidence="4 5" key="1">
    <citation type="submission" date="2020-02" db="EMBL/GenBank/DDBJ databases">
        <title>Paenibacillus sp. nov., isolated from rhizosphere soil of tomato.</title>
        <authorList>
            <person name="Weon H.-Y."/>
            <person name="Lee S.A."/>
        </authorList>
    </citation>
    <scope>NUCLEOTIDE SEQUENCE [LARGE SCALE GENOMIC DNA]</scope>
    <source>
        <strain evidence="4 5">14171R-81</strain>
    </source>
</reference>
<dbReference type="PANTHER" id="PTHR44757">
    <property type="entry name" value="DIGUANYLATE CYCLASE DGCP"/>
    <property type="match status" value="1"/>
</dbReference>
<protein>
    <submittedName>
        <fullName evidence="4">EAL domain-containing protein</fullName>
    </submittedName>
</protein>
<dbReference type="PROSITE" id="PS50883">
    <property type="entry name" value="EAL"/>
    <property type="match status" value="1"/>
</dbReference>
<dbReference type="Proteomes" id="UP000479114">
    <property type="component" value="Chromosome"/>
</dbReference>
<sequence>MSINRAEKITMGTAFAAILSFVLLRIFHHELYGAIPKKPFLFLHSGMELLGFAVSFTMLVLGWMFFVKSLSKHRLYTAALFGAVGLFDLLHELTLEGMPFYRLIGAMPMTLLFTLTAQLAGSIGVFIIFRVNDEQVPAGRRLPAFMSAFVLAGALSVLIYKLTPNVVPLFDTVAHVKQLRFASESIIAFAYIGTIFMVLYRNRNERPQAMLTIVQSMVFFLLSDLQFMLSVYAHNSDMLIGHAYKLAGYYFLMKGIYYVTIEEPFQQYKRTESRINFLAYHDELTGLSNRRLLKEQLNEELKLAQLSNGRIAVFLLDIDRFKTINDALGHSFGDRMLQAVSERLRLAAGNTNRVYRMGGDEFVMLMPNLEAEADAAQVEKQAKSIMGLFDAPFVLDEAEYHITISLGVSFYPQDGDSVEVLLKNADTALYSAKAHRNEYSSYEPEMNRKAHDRLRLESDLRRAIDEEQFALAYQPLVNLNSGKVVGVEALVRWHHPKRGLLPPSEFIPLTEENGLILQLGEWVLGAACRQNKLWQDSGLPPMMMSVNLSMRQFRQHQLADRIKAILEQSGMPPKYLELEITESMTSDVEFAADTLSSLKELGVQISIDDFGTGYSSLSSLKRFPIDKLKIDRCFVNDVTKGGSDAAIVSTITTMAKNLKLKVTAEGVENDEQIQFLRERNCEEAQGYYFTQPIPANLFENWFRHRSQTA</sequence>
<organism evidence="4 5">
    <name type="scientific">Paenibacillus rhizovicinus</name>
    <dbReference type="NCBI Taxonomy" id="2704463"/>
    <lineage>
        <taxon>Bacteria</taxon>
        <taxon>Bacillati</taxon>
        <taxon>Bacillota</taxon>
        <taxon>Bacilli</taxon>
        <taxon>Bacillales</taxon>
        <taxon>Paenibacillaceae</taxon>
        <taxon>Paenibacillus</taxon>
    </lineage>
</organism>
<dbReference type="InterPro" id="IPR033425">
    <property type="entry name" value="MASE3"/>
</dbReference>
<feature type="transmembrane region" description="Helical" evidence="1">
    <location>
        <begin position="180"/>
        <end position="200"/>
    </location>
</feature>
<dbReference type="FunFam" id="3.20.20.450:FF:000001">
    <property type="entry name" value="Cyclic di-GMP phosphodiesterase yahA"/>
    <property type="match status" value="1"/>
</dbReference>
<dbReference type="SMART" id="SM00267">
    <property type="entry name" value="GGDEF"/>
    <property type="match status" value="1"/>
</dbReference>
<dbReference type="Pfam" id="PF00990">
    <property type="entry name" value="GGDEF"/>
    <property type="match status" value="1"/>
</dbReference>
<keyword evidence="1" id="KW-0812">Transmembrane</keyword>
<dbReference type="InterPro" id="IPR052155">
    <property type="entry name" value="Biofilm_reg_signaling"/>
</dbReference>
<dbReference type="InterPro" id="IPR001633">
    <property type="entry name" value="EAL_dom"/>
</dbReference>
<dbReference type="Gene3D" id="3.20.20.450">
    <property type="entry name" value="EAL domain"/>
    <property type="match status" value="1"/>
</dbReference>
<dbReference type="Pfam" id="PF17159">
    <property type="entry name" value="MASE3"/>
    <property type="match status" value="1"/>
</dbReference>